<protein>
    <submittedName>
        <fullName evidence="3">Retrotransposon protein, putative, unclassified</fullName>
    </submittedName>
</protein>
<reference evidence="1 2" key="2">
    <citation type="submission" date="2018-11" db="EMBL/GenBank/DDBJ databases">
        <authorList>
            <consortium name="Pathogen Informatics"/>
        </authorList>
    </citation>
    <scope>NUCLEOTIDE SEQUENCE [LARGE SCALE GENOMIC DNA]</scope>
</reference>
<organism evidence="3">
    <name type="scientific">Hymenolepis diminuta</name>
    <name type="common">Rat tapeworm</name>
    <dbReference type="NCBI Taxonomy" id="6216"/>
    <lineage>
        <taxon>Eukaryota</taxon>
        <taxon>Metazoa</taxon>
        <taxon>Spiralia</taxon>
        <taxon>Lophotrochozoa</taxon>
        <taxon>Platyhelminthes</taxon>
        <taxon>Cestoda</taxon>
        <taxon>Eucestoda</taxon>
        <taxon>Cyclophyllidea</taxon>
        <taxon>Hymenolepididae</taxon>
        <taxon>Hymenolepis</taxon>
    </lineage>
</organism>
<accession>A0A0R3SF20</accession>
<evidence type="ECO:0000313" key="1">
    <source>
        <dbReference type="EMBL" id="VDL32223.1"/>
    </source>
</evidence>
<reference evidence="3" key="1">
    <citation type="submission" date="2017-02" db="UniProtKB">
        <authorList>
            <consortium name="WormBaseParasite"/>
        </authorList>
    </citation>
    <scope>IDENTIFICATION</scope>
</reference>
<dbReference type="OrthoDB" id="6263243at2759"/>
<dbReference type="EMBL" id="UYSG01001025">
    <property type="protein sequence ID" value="VDL32223.1"/>
    <property type="molecule type" value="Genomic_DNA"/>
</dbReference>
<dbReference type="AlphaFoldDB" id="A0A0R3SF20"/>
<dbReference type="Proteomes" id="UP000274504">
    <property type="component" value="Unassembled WGS sequence"/>
</dbReference>
<gene>
    <name evidence="1" type="ORF">HDID_LOCUS3405</name>
</gene>
<dbReference type="WBParaSite" id="HDID_0000340701-mRNA-1">
    <property type="protein sequence ID" value="HDID_0000340701-mRNA-1"/>
    <property type="gene ID" value="HDID_0000340701"/>
</dbReference>
<sequence>MKCEAIFKVKTVATVCYVTALDISLVGFDWIDMFDVLKPKKYQRTEEFGQADGLSRLVENQPAESKEVVAASVSTERDVQQILAELIRNTPVSAEDIRKETEKDAVLQQAAMNPICQYPVLCLQTEILWTRSSTTNRGDLRHNDWSTGTNLLDARVAKNSSFRQWDTVYISRFQGVLPTTINRTHQNPSVPPPVEWTGRKNLETCRLEVFKIEWKEIG</sequence>
<name>A0A0R3SF20_HYMDI</name>
<evidence type="ECO:0000313" key="2">
    <source>
        <dbReference type="Proteomes" id="UP000274504"/>
    </source>
</evidence>
<proteinExistence type="predicted"/>
<evidence type="ECO:0000313" key="3">
    <source>
        <dbReference type="WBParaSite" id="HDID_0000340701-mRNA-1"/>
    </source>
</evidence>